<evidence type="ECO:0000256" key="5">
    <source>
        <dbReference type="ARBA" id="ARBA00022448"/>
    </source>
</evidence>
<evidence type="ECO:0000256" key="1">
    <source>
        <dbReference type="ARBA" id="ARBA00002442"/>
    </source>
</evidence>
<protein>
    <recommendedName>
        <fullName evidence="4 12">Heme exporter protein D</fullName>
    </recommendedName>
</protein>
<evidence type="ECO:0000256" key="10">
    <source>
        <dbReference type="ARBA" id="ARBA00022989"/>
    </source>
</evidence>
<keyword evidence="6 12" id="KW-1003">Cell membrane</keyword>
<evidence type="ECO:0000256" key="3">
    <source>
        <dbReference type="ARBA" id="ARBA00008741"/>
    </source>
</evidence>
<dbReference type="GO" id="GO:0005886">
    <property type="term" value="C:plasma membrane"/>
    <property type="evidence" value="ECO:0007669"/>
    <property type="project" value="UniProtKB-SubCell"/>
</dbReference>
<feature type="transmembrane region" description="Helical" evidence="12">
    <location>
        <begin position="6"/>
        <end position="25"/>
    </location>
</feature>
<evidence type="ECO:0000313" key="13">
    <source>
        <dbReference type="EMBL" id="PXZ00625.1"/>
    </source>
</evidence>
<keyword evidence="10 12" id="KW-1133">Transmembrane helix</keyword>
<evidence type="ECO:0000256" key="2">
    <source>
        <dbReference type="ARBA" id="ARBA00004377"/>
    </source>
</evidence>
<keyword evidence="14" id="KW-1185">Reference proteome</keyword>
<dbReference type="GO" id="GO:0015886">
    <property type="term" value="P:heme transport"/>
    <property type="evidence" value="ECO:0007669"/>
    <property type="project" value="InterPro"/>
</dbReference>
<keyword evidence="8 12" id="KW-0812">Transmembrane</keyword>
<evidence type="ECO:0000256" key="9">
    <source>
        <dbReference type="ARBA" id="ARBA00022748"/>
    </source>
</evidence>
<comment type="function">
    <text evidence="1 12">Required for the export of heme to the periplasm for the biogenesis of c-type cytochromes.</text>
</comment>
<evidence type="ECO:0000256" key="6">
    <source>
        <dbReference type="ARBA" id="ARBA00022475"/>
    </source>
</evidence>
<dbReference type="Proteomes" id="UP000247565">
    <property type="component" value="Unassembled WGS sequence"/>
</dbReference>
<comment type="subcellular location">
    <subcellularLocation>
        <location evidence="2 12">Cell inner membrane</location>
        <topology evidence="2 12">Single-pass membrane protein</topology>
    </subcellularLocation>
</comment>
<proteinExistence type="inferred from homology"/>
<comment type="caution">
    <text evidence="13">The sequence shown here is derived from an EMBL/GenBank/DDBJ whole genome shotgun (WGS) entry which is preliminary data.</text>
</comment>
<sequence length="48" mass="5689">MIMSHLPYLISAYGITLLTVLALWLTTYRRFHQAKNKLDIMKKLNHET</sequence>
<comment type="similarity">
    <text evidence="3 12">Belongs to the CcmD/CycX/HelD family.</text>
</comment>
<evidence type="ECO:0000256" key="11">
    <source>
        <dbReference type="ARBA" id="ARBA00023136"/>
    </source>
</evidence>
<keyword evidence="11 12" id="KW-0472">Membrane</keyword>
<keyword evidence="9 12" id="KW-0201">Cytochrome c-type biogenesis</keyword>
<evidence type="ECO:0000256" key="8">
    <source>
        <dbReference type="ARBA" id="ARBA00022692"/>
    </source>
</evidence>
<gene>
    <name evidence="13" type="ORF">DK869_04265</name>
</gene>
<accession>A0A318N299</accession>
<keyword evidence="7 12" id="KW-0997">Cell inner membrane</keyword>
<evidence type="ECO:0000256" key="4">
    <source>
        <dbReference type="ARBA" id="ARBA00016461"/>
    </source>
</evidence>
<evidence type="ECO:0000313" key="14">
    <source>
        <dbReference type="Proteomes" id="UP000247565"/>
    </source>
</evidence>
<evidence type="ECO:0000256" key="12">
    <source>
        <dbReference type="RuleBase" id="RU363101"/>
    </source>
</evidence>
<dbReference type="GO" id="GO:0017004">
    <property type="term" value="P:cytochrome complex assembly"/>
    <property type="evidence" value="ECO:0007669"/>
    <property type="project" value="UniProtKB-KW"/>
</dbReference>
<dbReference type="AlphaFoldDB" id="A0A318N299"/>
<keyword evidence="5 12" id="KW-0813">Transport</keyword>
<dbReference type="InterPro" id="IPR007078">
    <property type="entry name" value="Haem_export_protD_CcmD"/>
</dbReference>
<dbReference type="EMBL" id="QGLT01000002">
    <property type="protein sequence ID" value="PXZ00625.1"/>
    <property type="molecule type" value="Genomic_DNA"/>
</dbReference>
<name>A0A318N299_9PROT</name>
<organism evidence="13 14">
    <name type="scientific">Commensalibacter melissae</name>
    <dbReference type="NCBI Taxonomy" id="2070537"/>
    <lineage>
        <taxon>Bacteria</taxon>
        <taxon>Pseudomonadati</taxon>
        <taxon>Pseudomonadota</taxon>
        <taxon>Alphaproteobacteria</taxon>
        <taxon>Acetobacterales</taxon>
        <taxon>Acetobacteraceae</taxon>
    </lineage>
</organism>
<evidence type="ECO:0000256" key="7">
    <source>
        <dbReference type="ARBA" id="ARBA00022519"/>
    </source>
</evidence>
<dbReference type="Pfam" id="PF04995">
    <property type="entry name" value="CcmD"/>
    <property type="match status" value="1"/>
</dbReference>
<reference evidence="13 14" key="1">
    <citation type="submission" date="2018-05" db="EMBL/GenBank/DDBJ databases">
        <title>Reference genomes for bee gut microbiota database.</title>
        <authorList>
            <person name="Ellegaard K.M."/>
        </authorList>
    </citation>
    <scope>NUCLEOTIDE SEQUENCE [LARGE SCALE GENOMIC DNA]</scope>
    <source>
        <strain evidence="13 14">ESL0284</strain>
    </source>
</reference>